<dbReference type="Gene3D" id="2.60.40.60">
    <property type="entry name" value="Cadherins"/>
    <property type="match status" value="5"/>
</dbReference>
<keyword evidence="3 16" id="KW-0812">Transmembrane</keyword>
<sequence length="799" mass="87510">MTSCFYFFALLSPGLFYSPLILDLLFLMCGTNSGGSKQQDGPSSLERVKRGWVWNQFFVVEEYTGTEPLYVGKIHTDSDEGEGNIKYTISGEGAGSIFIINELTGDIHATERLDREEKAFYTLRAQARDRLTNGPLEPESEFVIKVQDINDSEPQFLEGPYIGSVAELSPIGTSVMKVTASDADDPTYGSSARVVYSVLDGEKFFTVDKHTGIIKTAVADLDRETQDRYELVVMATDMAGQMGGLSGSTTVTIVITDVNDNPPRFPQKMYQFSVSEGAAVATPVGRVIATDADMGENTDMSYLIKEGGDLFKVTTDVETQEAVVSIKKPLDFESKRTHNVVVEAVNKHVDPRFVDLGSFRDQTIVRVSVSDIDEPPIFQPAEGAVMEVQEDAKVGSLVGIVTARDPDVMNKPVRFSIDPTTDQDMIFHIDADSGAVTLAKILDRETAGWHNITVKAVEADNHTMVSFSAVSIRILDVNDNPPELATPYEASICEDAEPGQLIHTISVVDRDEPQSGHRFSIRLLSEAASSRYFTLWDVKDNTAGIRTQKSSFNRHEQNVYFLPILVVDSGPPSLSSTGTLTIHVCGCDTGETIQTCNATAYVMSAALSPGALIALLVCMLILIVLVLLILTLKRHRKGQRMAEDEEDMRDNVIKYNDEGGGEQDTQAYDMSALRNLYDFPEAKSCDSGPDIRSLPQWIQANRVGGGVDGALAAATDFSLFKGYIRKKVEQADADLSVPPYDSFQTYAFEGTSSPALSLSSIHTLSTTSELDFSYLSDWGPRFRQLAGYYAPGKTEEEAS</sequence>
<dbReference type="InterPro" id="IPR002126">
    <property type="entry name" value="Cadherin-like_dom"/>
</dbReference>
<dbReference type="PROSITE" id="PS00232">
    <property type="entry name" value="CADHERIN_1"/>
    <property type="match status" value="2"/>
</dbReference>
<dbReference type="Pfam" id="PF01049">
    <property type="entry name" value="CADH_Y-type_LIR"/>
    <property type="match status" value="1"/>
</dbReference>
<evidence type="ECO:0000256" key="16">
    <source>
        <dbReference type="RuleBase" id="RU003318"/>
    </source>
</evidence>
<feature type="domain" description="Cadherin" evidence="18">
    <location>
        <begin position="380"/>
        <end position="484"/>
    </location>
</feature>
<dbReference type="Proteomes" id="UP000265000">
    <property type="component" value="Unplaced"/>
</dbReference>
<keyword evidence="2" id="KW-1003">Cell membrane</keyword>
<dbReference type="GO" id="GO:0002009">
    <property type="term" value="P:morphogenesis of an epithelium"/>
    <property type="evidence" value="ECO:0007669"/>
    <property type="project" value="UniProtKB-ARBA"/>
</dbReference>
<dbReference type="GO" id="GO:0016339">
    <property type="term" value="P:calcium-dependent cell-cell adhesion via plasma membrane cell adhesion molecules"/>
    <property type="evidence" value="ECO:0007669"/>
    <property type="project" value="TreeGrafter"/>
</dbReference>
<evidence type="ECO:0000256" key="3">
    <source>
        <dbReference type="ARBA" id="ARBA00022692"/>
    </source>
</evidence>
<dbReference type="InterPro" id="IPR000233">
    <property type="entry name" value="Cadherin_Y-type_LIR"/>
</dbReference>
<dbReference type="FunFam" id="4.10.900.10:FF:000007">
    <property type="entry name" value="Cadherin 22"/>
    <property type="match status" value="1"/>
</dbReference>
<evidence type="ECO:0000256" key="13">
    <source>
        <dbReference type="ARBA" id="ARBA00069626"/>
    </source>
</evidence>
<dbReference type="InterPro" id="IPR027397">
    <property type="entry name" value="Catenin-bd_sf"/>
</dbReference>
<name>A0A3Q2PG46_FUNHE</name>
<evidence type="ECO:0000256" key="5">
    <source>
        <dbReference type="ARBA" id="ARBA00022729"/>
    </source>
</evidence>
<evidence type="ECO:0000256" key="12">
    <source>
        <dbReference type="ARBA" id="ARBA00057645"/>
    </source>
</evidence>
<evidence type="ECO:0000256" key="11">
    <source>
        <dbReference type="ARBA" id="ARBA00023180"/>
    </source>
</evidence>
<dbReference type="GO" id="GO:0005509">
    <property type="term" value="F:calcium ion binding"/>
    <property type="evidence" value="ECO:0007669"/>
    <property type="project" value="UniProtKB-UniRule"/>
</dbReference>
<dbReference type="FunFam" id="2.60.40.60:FF:000009">
    <property type="entry name" value="Cadherin 24"/>
    <property type="match status" value="1"/>
</dbReference>
<dbReference type="GO" id="GO:0045296">
    <property type="term" value="F:cadherin binding"/>
    <property type="evidence" value="ECO:0007669"/>
    <property type="project" value="TreeGrafter"/>
</dbReference>
<evidence type="ECO:0000259" key="18">
    <source>
        <dbReference type="PROSITE" id="PS50268"/>
    </source>
</evidence>
<feature type="domain" description="Cadherin" evidence="18">
    <location>
        <begin position="484"/>
        <end position="601"/>
    </location>
</feature>
<dbReference type="InterPro" id="IPR039808">
    <property type="entry name" value="Cadherin"/>
</dbReference>
<evidence type="ECO:0000256" key="4">
    <source>
        <dbReference type="ARBA" id="ARBA00022723"/>
    </source>
</evidence>
<evidence type="ECO:0000256" key="10">
    <source>
        <dbReference type="ARBA" id="ARBA00023136"/>
    </source>
</evidence>
<keyword evidence="5" id="KW-0732">Signal</keyword>
<evidence type="ECO:0000256" key="6">
    <source>
        <dbReference type="ARBA" id="ARBA00022737"/>
    </source>
</evidence>
<dbReference type="GO" id="GO:0016342">
    <property type="term" value="C:catenin complex"/>
    <property type="evidence" value="ECO:0007669"/>
    <property type="project" value="TreeGrafter"/>
</dbReference>
<feature type="transmembrane region" description="Helical" evidence="17">
    <location>
        <begin position="611"/>
        <end position="632"/>
    </location>
</feature>
<feature type="domain" description="Cadherin" evidence="18">
    <location>
        <begin position="266"/>
        <end position="378"/>
    </location>
</feature>
<dbReference type="FunFam" id="2.60.40.60:FF:000014">
    <property type="entry name" value="Cadherin 8"/>
    <property type="match status" value="1"/>
</dbReference>
<keyword evidence="10 17" id="KW-0472">Membrane</keyword>
<comment type="function">
    <text evidence="12">Cadherins are calcium-dependent cell adhesion proteins. They preferentially interact with themselves in a homophilic manner in connecting cells; cadherins may thus contribute to the sorting of heterogeneous cell types. PB-cadherins may have a role in the morphological organization of pituitary gland and brain tissues.</text>
</comment>
<dbReference type="PRINTS" id="PR00205">
    <property type="entry name" value="CADHERIN"/>
</dbReference>
<dbReference type="AlphaFoldDB" id="A0A3Q2PG46"/>
<reference evidence="19" key="2">
    <citation type="submission" date="2025-09" db="UniProtKB">
        <authorList>
            <consortium name="Ensembl"/>
        </authorList>
    </citation>
    <scope>IDENTIFICATION</scope>
</reference>
<keyword evidence="6" id="KW-0677">Repeat</keyword>
<feature type="domain" description="Cadherin" evidence="18">
    <location>
        <begin position="157"/>
        <end position="265"/>
    </location>
</feature>
<dbReference type="FunFam" id="2.60.40.60:FF:000008">
    <property type="entry name" value="Cadherin 24"/>
    <property type="match status" value="1"/>
</dbReference>
<dbReference type="CDD" id="cd11304">
    <property type="entry name" value="Cadherin_repeat"/>
    <property type="match status" value="5"/>
</dbReference>
<evidence type="ECO:0000256" key="1">
    <source>
        <dbReference type="ARBA" id="ARBA00004251"/>
    </source>
</evidence>
<dbReference type="STRING" id="8078.ENSFHEP00000011160"/>
<dbReference type="FunFam" id="2.60.40.60:FF:000017">
    <property type="entry name" value="Cadherin 24"/>
    <property type="match status" value="1"/>
</dbReference>
<dbReference type="PANTHER" id="PTHR24027:SF311">
    <property type="entry name" value="CADHERIN-22"/>
    <property type="match status" value="1"/>
</dbReference>
<dbReference type="GO" id="GO:0000902">
    <property type="term" value="P:cell morphogenesis"/>
    <property type="evidence" value="ECO:0007669"/>
    <property type="project" value="TreeGrafter"/>
</dbReference>
<dbReference type="GO" id="GO:0016477">
    <property type="term" value="P:cell migration"/>
    <property type="evidence" value="ECO:0007669"/>
    <property type="project" value="TreeGrafter"/>
</dbReference>
<dbReference type="GO" id="GO:0007156">
    <property type="term" value="P:homophilic cell adhesion via plasma membrane adhesion molecules"/>
    <property type="evidence" value="ECO:0007669"/>
    <property type="project" value="InterPro"/>
</dbReference>
<evidence type="ECO:0000256" key="15">
    <source>
        <dbReference type="PROSITE-ProRule" id="PRU00043"/>
    </source>
</evidence>
<keyword evidence="8 16" id="KW-0130">Cell adhesion</keyword>
<dbReference type="InterPro" id="IPR015919">
    <property type="entry name" value="Cadherin-like_sf"/>
</dbReference>
<dbReference type="GO" id="GO:0034332">
    <property type="term" value="P:adherens junction organization"/>
    <property type="evidence" value="ECO:0007669"/>
    <property type="project" value="TreeGrafter"/>
</dbReference>
<keyword evidence="4" id="KW-0479">Metal-binding</keyword>
<feature type="domain" description="Cadherin" evidence="18">
    <location>
        <begin position="76"/>
        <end position="156"/>
    </location>
</feature>
<dbReference type="SMART" id="SM00112">
    <property type="entry name" value="CA"/>
    <property type="match status" value="5"/>
</dbReference>
<reference evidence="19" key="1">
    <citation type="submission" date="2025-08" db="UniProtKB">
        <authorList>
            <consortium name="Ensembl"/>
        </authorList>
    </citation>
    <scope>IDENTIFICATION</scope>
</reference>
<dbReference type="FunFam" id="2.60.40.60:FF:000012">
    <property type="entry name" value="Cadherin 24"/>
    <property type="match status" value="1"/>
</dbReference>
<dbReference type="SUPFAM" id="SSF49313">
    <property type="entry name" value="Cadherin-like"/>
    <property type="match status" value="5"/>
</dbReference>
<dbReference type="Ensembl" id="ENSFHET00000018085.1">
    <property type="protein sequence ID" value="ENSFHEP00000011160.1"/>
    <property type="gene ID" value="ENSFHEG00000012585.1"/>
</dbReference>
<evidence type="ECO:0000256" key="17">
    <source>
        <dbReference type="SAM" id="Phobius"/>
    </source>
</evidence>
<evidence type="ECO:0000256" key="2">
    <source>
        <dbReference type="ARBA" id="ARBA00022475"/>
    </source>
</evidence>
<evidence type="ECO:0000256" key="8">
    <source>
        <dbReference type="ARBA" id="ARBA00022889"/>
    </source>
</evidence>
<dbReference type="GO" id="GO:0005912">
    <property type="term" value="C:adherens junction"/>
    <property type="evidence" value="ECO:0007669"/>
    <property type="project" value="TreeGrafter"/>
</dbReference>
<dbReference type="GO" id="GO:0044331">
    <property type="term" value="P:cell-cell adhesion mediated by cadherin"/>
    <property type="evidence" value="ECO:0007669"/>
    <property type="project" value="TreeGrafter"/>
</dbReference>
<dbReference type="Gene3D" id="4.10.900.10">
    <property type="entry name" value="TCF3-CBD (Catenin binding domain)"/>
    <property type="match status" value="1"/>
</dbReference>
<dbReference type="GO" id="GO:0007043">
    <property type="term" value="P:cell-cell junction assembly"/>
    <property type="evidence" value="ECO:0007669"/>
    <property type="project" value="TreeGrafter"/>
</dbReference>
<evidence type="ECO:0000313" key="20">
    <source>
        <dbReference type="Proteomes" id="UP000265000"/>
    </source>
</evidence>
<dbReference type="Pfam" id="PF00028">
    <property type="entry name" value="Cadherin"/>
    <property type="match status" value="5"/>
</dbReference>
<dbReference type="GO" id="GO:0008013">
    <property type="term" value="F:beta-catenin binding"/>
    <property type="evidence" value="ECO:0007669"/>
    <property type="project" value="TreeGrafter"/>
</dbReference>
<dbReference type="PANTHER" id="PTHR24027">
    <property type="entry name" value="CADHERIN-23"/>
    <property type="match status" value="1"/>
</dbReference>
<evidence type="ECO:0000256" key="9">
    <source>
        <dbReference type="ARBA" id="ARBA00022989"/>
    </source>
</evidence>
<organism evidence="19 20">
    <name type="scientific">Fundulus heteroclitus</name>
    <name type="common">Killifish</name>
    <name type="synonym">Mummichog</name>
    <dbReference type="NCBI Taxonomy" id="8078"/>
    <lineage>
        <taxon>Eukaryota</taxon>
        <taxon>Metazoa</taxon>
        <taxon>Chordata</taxon>
        <taxon>Craniata</taxon>
        <taxon>Vertebrata</taxon>
        <taxon>Euteleostomi</taxon>
        <taxon>Actinopterygii</taxon>
        <taxon>Neopterygii</taxon>
        <taxon>Teleostei</taxon>
        <taxon>Neoteleostei</taxon>
        <taxon>Acanthomorphata</taxon>
        <taxon>Ovalentaria</taxon>
        <taxon>Atherinomorphae</taxon>
        <taxon>Cyprinodontiformes</taxon>
        <taxon>Fundulidae</taxon>
        <taxon>Fundulus</taxon>
    </lineage>
</organism>
<evidence type="ECO:0000256" key="7">
    <source>
        <dbReference type="ARBA" id="ARBA00022837"/>
    </source>
</evidence>
<accession>A0A3Q2PG46</accession>
<keyword evidence="7 15" id="KW-0106">Calcium</keyword>
<keyword evidence="20" id="KW-1185">Reference proteome</keyword>
<evidence type="ECO:0000313" key="19">
    <source>
        <dbReference type="Ensembl" id="ENSFHEP00000011160.1"/>
    </source>
</evidence>
<keyword evidence="11" id="KW-0325">Glycoprotein</keyword>
<dbReference type="PROSITE" id="PS50268">
    <property type="entry name" value="CADHERIN_2"/>
    <property type="match status" value="5"/>
</dbReference>
<comment type="subcellular location">
    <subcellularLocation>
        <location evidence="1 16">Cell membrane</location>
        <topology evidence="1 16">Single-pass type I membrane protein</topology>
    </subcellularLocation>
</comment>
<keyword evidence="9 17" id="KW-1133">Transmembrane helix</keyword>
<dbReference type="InterPro" id="IPR020894">
    <property type="entry name" value="Cadherin_CS"/>
</dbReference>
<proteinExistence type="predicted"/>
<dbReference type="GeneTree" id="ENSGT00940000159376"/>
<protein>
    <recommendedName>
        <fullName evidence="13">Cadherin-22</fullName>
    </recommendedName>
    <alternativeName>
        <fullName evidence="14">Pituitary and brain cadherin</fullName>
    </alternativeName>
</protein>
<evidence type="ECO:0000256" key="14">
    <source>
        <dbReference type="ARBA" id="ARBA00077373"/>
    </source>
</evidence>